<dbReference type="Proteomes" id="UP000198619">
    <property type="component" value="Unassembled WGS sequence"/>
</dbReference>
<dbReference type="PROSITE" id="PS51186">
    <property type="entry name" value="GNAT"/>
    <property type="match status" value="1"/>
</dbReference>
<dbReference type="InterPro" id="IPR016181">
    <property type="entry name" value="Acyl_CoA_acyltransferase"/>
</dbReference>
<organism evidence="2 3">
    <name type="scientific">Clostridium frigidicarnis</name>
    <dbReference type="NCBI Taxonomy" id="84698"/>
    <lineage>
        <taxon>Bacteria</taxon>
        <taxon>Bacillati</taxon>
        <taxon>Bacillota</taxon>
        <taxon>Clostridia</taxon>
        <taxon>Eubacteriales</taxon>
        <taxon>Clostridiaceae</taxon>
        <taxon>Clostridium</taxon>
    </lineage>
</organism>
<keyword evidence="3" id="KW-1185">Reference proteome</keyword>
<dbReference type="OrthoDB" id="8590186at2"/>
<accession>A0A1I0X5Z1</accession>
<protein>
    <submittedName>
        <fullName evidence="2">Ribosomal protein S18 acetylase RimI</fullName>
    </submittedName>
</protein>
<reference evidence="2 3" key="1">
    <citation type="submission" date="2016-10" db="EMBL/GenBank/DDBJ databases">
        <authorList>
            <person name="de Groot N.N."/>
        </authorList>
    </citation>
    <scope>NUCLEOTIDE SEQUENCE [LARGE SCALE GENOMIC DNA]</scope>
    <source>
        <strain evidence="2 3">DSM 12271</strain>
    </source>
</reference>
<dbReference type="RefSeq" id="WP_090039790.1">
    <property type="nucleotide sequence ID" value="NZ_FOKI01000007.1"/>
</dbReference>
<dbReference type="GO" id="GO:0016747">
    <property type="term" value="F:acyltransferase activity, transferring groups other than amino-acyl groups"/>
    <property type="evidence" value="ECO:0007669"/>
    <property type="project" value="InterPro"/>
</dbReference>
<keyword evidence="2" id="KW-0689">Ribosomal protein</keyword>
<dbReference type="EMBL" id="FOKI01000007">
    <property type="protein sequence ID" value="SFA96341.1"/>
    <property type="molecule type" value="Genomic_DNA"/>
</dbReference>
<gene>
    <name evidence="2" type="ORF">SAMN04488528_100793</name>
</gene>
<dbReference type="Gene3D" id="3.40.630.30">
    <property type="match status" value="1"/>
</dbReference>
<evidence type="ECO:0000313" key="3">
    <source>
        <dbReference type="Proteomes" id="UP000198619"/>
    </source>
</evidence>
<evidence type="ECO:0000259" key="1">
    <source>
        <dbReference type="PROSITE" id="PS51186"/>
    </source>
</evidence>
<sequence length="165" mass="18934">MEIREILQDEISIFYELMGEVEYSLFNVGNKKHLEWLKRRIDRLYYNGAKFFCGFDEEGSALGIITILIDEAPDGINEGFNSCEVIKMGVIKGTRNIGYGSKLLKYAEKYPKEKNVYCMYMHTYAGDYNVIAFYGKNGFVPVGILPDVYGPKNEGMLYMRKVIGK</sequence>
<dbReference type="STRING" id="84698.SAMN04488528_100793"/>
<dbReference type="Pfam" id="PF00583">
    <property type="entry name" value="Acetyltransf_1"/>
    <property type="match status" value="1"/>
</dbReference>
<keyword evidence="2" id="KW-0687">Ribonucleoprotein</keyword>
<proteinExistence type="predicted"/>
<feature type="domain" description="N-acetyltransferase" evidence="1">
    <location>
        <begin position="1"/>
        <end position="164"/>
    </location>
</feature>
<name>A0A1I0X5Z1_9CLOT</name>
<evidence type="ECO:0000313" key="2">
    <source>
        <dbReference type="EMBL" id="SFA96341.1"/>
    </source>
</evidence>
<dbReference type="AlphaFoldDB" id="A0A1I0X5Z1"/>
<dbReference type="InterPro" id="IPR000182">
    <property type="entry name" value="GNAT_dom"/>
</dbReference>
<dbReference type="GO" id="GO:0005840">
    <property type="term" value="C:ribosome"/>
    <property type="evidence" value="ECO:0007669"/>
    <property type="project" value="UniProtKB-KW"/>
</dbReference>
<dbReference type="SUPFAM" id="SSF55729">
    <property type="entry name" value="Acyl-CoA N-acyltransferases (Nat)"/>
    <property type="match status" value="1"/>
</dbReference>